<dbReference type="GO" id="GO:0000213">
    <property type="term" value="F:tRNA-intron lyase activity"/>
    <property type="evidence" value="ECO:0007669"/>
    <property type="project" value="UniProtKB-UniRule"/>
</dbReference>
<evidence type="ECO:0000256" key="2">
    <source>
        <dbReference type="ARBA" id="ARBA00022694"/>
    </source>
</evidence>
<proteinExistence type="inferred from homology"/>
<dbReference type="EMBL" id="OX597817">
    <property type="protein sequence ID" value="CAI9721984.1"/>
    <property type="molecule type" value="Genomic_DNA"/>
</dbReference>
<keyword evidence="3 4" id="KW-0456">Lyase</keyword>
<dbReference type="InterPro" id="IPR011856">
    <property type="entry name" value="tRNA_endonuc-like_dom_sf"/>
</dbReference>
<evidence type="ECO:0000256" key="3">
    <source>
        <dbReference type="ARBA" id="ARBA00023239"/>
    </source>
</evidence>
<dbReference type="InterPro" id="IPR036167">
    <property type="entry name" value="tRNA_intron_Endo_cat-like_sf"/>
</dbReference>
<keyword evidence="2 4" id="KW-0819">tRNA processing</keyword>
<dbReference type="SUPFAM" id="SSF53032">
    <property type="entry name" value="tRNA-intron endonuclease catalytic domain-like"/>
    <property type="match status" value="1"/>
</dbReference>
<evidence type="ECO:0000256" key="1">
    <source>
        <dbReference type="ARBA" id="ARBA00008078"/>
    </source>
</evidence>
<dbReference type="PANTHER" id="PTHR13070">
    <property type="entry name" value="TRNA-SPLICING ENDONUCLEASE SUBUNIT SEN34-RELATED"/>
    <property type="match status" value="1"/>
</dbReference>
<feature type="domain" description="tRNA intron endonuclease catalytic" evidence="5">
    <location>
        <begin position="194"/>
        <end position="258"/>
    </location>
</feature>
<evidence type="ECO:0000313" key="7">
    <source>
        <dbReference type="EMBL" id="CAI9721984.1"/>
    </source>
</evidence>
<keyword evidence="8" id="KW-1185">Reference proteome</keyword>
<evidence type="ECO:0000259" key="6">
    <source>
        <dbReference type="Pfam" id="PF26577"/>
    </source>
</evidence>
<dbReference type="InterPro" id="IPR016690">
    <property type="entry name" value="TSEN34"/>
</dbReference>
<dbReference type="Pfam" id="PF01974">
    <property type="entry name" value="tRNA_int_endo"/>
    <property type="match status" value="1"/>
</dbReference>
<dbReference type="GO" id="GO:0003676">
    <property type="term" value="F:nucleic acid binding"/>
    <property type="evidence" value="ECO:0007669"/>
    <property type="project" value="InterPro"/>
</dbReference>
<evidence type="ECO:0000313" key="8">
    <source>
        <dbReference type="Proteomes" id="UP001162480"/>
    </source>
</evidence>
<dbReference type="PANTHER" id="PTHR13070:SF0">
    <property type="entry name" value="TRNA-SPLICING ENDONUCLEASE SUBUNIT SEN34"/>
    <property type="match status" value="1"/>
</dbReference>
<dbReference type="Proteomes" id="UP001162480">
    <property type="component" value="Chromosome 4"/>
</dbReference>
<name>A0AA36F2D7_OCTVU</name>
<keyword evidence="7" id="KW-0255">Endonuclease</keyword>
<dbReference type="EC" id="4.6.1.16" evidence="4"/>
<keyword evidence="7" id="KW-0540">Nuclease</keyword>
<dbReference type="GO" id="GO:0000379">
    <property type="term" value="P:tRNA-type intron splice site recognition and cleavage"/>
    <property type="evidence" value="ECO:0007669"/>
    <property type="project" value="UniProtKB-UniRule"/>
</dbReference>
<dbReference type="InterPro" id="IPR006677">
    <property type="entry name" value="tRNA_intron_Endonuc_cat-like"/>
</dbReference>
<evidence type="ECO:0000259" key="5">
    <source>
        <dbReference type="Pfam" id="PF01974"/>
    </source>
</evidence>
<dbReference type="CDD" id="cd22363">
    <property type="entry name" value="tRNA-intron_lyase_C"/>
    <property type="match status" value="1"/>
</dbReference>
<keyword evidence="7" id="KW-0378">Hydrolase</keyword>
<dbReference type="PIRSF" id="PIRSF017250">
    <property type="entry name" value="tRNA_splic_SEN34"/>
    <property type="match status" value="1"/>
</dbReference>
<sequence>MEESLNEKVIKIYIDGDVGLVWNNEDVMLLRKQHRIVGTLVGALPRAPCQNNLLGLPLQLSPEEVSVLLEKEVFPNKLSPEEIQAYEEQRHQSYTEQIPLYQQERRMDTIRNLSNIVKGKKAKRNQQLEHQKQLGMEIDDTEFEKEVEIDVDEIKIPPIDEKNSVVQIFTENPWINRTYKEAEWTFPSNAMQNLRYRVFKEFWEQGYFLTHGSKFGGDFLVYPGDPARYHSFFIVRCVKQTEKIPMMDIAAIERLGTSRIAEYKVILKPIWCNKLFQIWEQGEEAFKIVHSLFTKVHYK</sequence>
<gene>
    <name evidence="7" type="ORF">OCTVUL_1B026366</name>
</gene>
<evidence type="ECO:0000256" key="4">
    <source>
        <dbReference type="PIRNR" id="PIRNR017250"/>
    </source>
</evidence>
<accession>A0AA36F2D7</accession>
<reference evidence="7" key="1">
    <citation type="submission" date="2023-08" db="EMBL/GenBank/DDBJ databases">
        <authorList>
            <person name="Alioto T."/>
            <person name="Alioto T."/>
            <person name="Gomez Garrido J."/>
        </authorList>
    </citation>
    <scope>NUCLEOTIDE SEQUENCE</scope>
</reference>
<feature type="domain" description="TSEN34 N-terminal" evidence="6">
    <location>
        <begin position="10"/>
        <end position="73"/>
    </location>
</feature>
<dbReference type="InterPro" id="IPR059049">
    <property type="entry name" value="TSEN34_N"/>
</dbReference>
<comment type="function">
    <text evidence="4">Constitutes one of the two catalytic subunit of the tRNA-splicing endonuclease complex, a complex responsible for identification and cleavage of the splice sites in pre-tRNA. It cleaves pre-tRNA at the 5'- and 3'-splice sites to release the intron. The products are an intron and two tRNA half-molecules bearing 2',3'-cyclic phosphate and 5'-OH termini. There are no conserved sequences at the splice sites, but the intron is invariably located at the same site in the gene, placing the splice sites an invariant distance from the constant structural features of the tRNA body.</text>
</comment>
<dbReference type="Gene3D" id="3.40.1350.10">
    <property type="match status" value="1"/>
</dbReference>
<comment type="similarity">
    <text evidence="1 4">Belongs to the tRNA-intron endonuclease family.</text>
</comment>
<dbReference type="AlphaFoldDB" id="A0AA36F2D7"/>
<dbReference type="GO" id="GO:0000214">
    <property type="term" value="C:tRNA-intron endonuclease complex"/>
    <property type="evidence" value="ECO:0007669"/>
    <property type="project" value="UniProtKB-UniRule"/>
</dbReference>
<dbReference type="Pfam" id="PF26577">
    <property type="entry name" value="TSEN34_N"/>
    <property type="match status" value="1"/>
</dbReference>
<organism evidence="7 8">
    <name type="scientific">Octopus vulgaris</name>
    <name type="common">Common octopus</name>
    <dbReference type="NCBI Taxonomy" id="6645"/>
    <lineage>
        <taxon>Eukaryota</taxon>
        <taxon>Metazoa</taxon>
        <taxon>Spiralia</taxon>
        <taxon>Lophotrochozoa</taxon>
        <taxon>Mollusca</taxon>
        <taxon>Cephalopoda</taxon>
        <taxon>Coleoidea</taxon>
        <taxon>Octopodiformes</taxon>
        <taxon>Octopoda</taxon>
        <taxon>Incirrata</taxon>
        <taxon>Octopodidae</taxon>
        <taxon>Octopus</taxon>
    </lineage>
</organism>
<protein>
    <recommendedName>
        <fullName evidence="4">tRNA-splicing endonuclease subunit Sen34</fullName>
        <ecNumber evidence="4">4.6.1.16</ecNumber>
    </recommendedName>
</protein>